<dbReference type="EMBL" id="CP021416">
    <property type="protein sequence ID" value="ARU47317.1"/>
    <property type="molecule type" value="Genomic_DNA"/>
</dbReference>
<dbReference type="RefSeq" id="WP_087437431.1">
    <property type="nucleotide sequence ID" value="NZ_CP021416.1"/>
</dbReference>
<sequence>MKNVLLALTTLMLLSGCSIKEASQRPYNYTLEPMMKLERFSVANQDVLKIAYVDAPSGLNSRAIVYKKEGAMLPYKYGAWSETPPLKLQYLITEALQDQHHFGSVISGTSMASNNLVLEPVIQNFEEVFREDGTSYVHVSIRFRLVEIKTGEVLGSTKLSSKKDVTNTHGAEGAVEAFNAATEDVIKSLSIWINELRK</sequence>
<dbReference type="Proteomes" id="UP000196005">
    <property type="component" value="Chromosome"/>
</dbReference>
<dbReference type="Gene3D" id="3.40.50.10610">
    <property type="entry name" value="ABC-type transport auxiliary lipoprotein component"/>
    <property type="match status" value="1"/>
</dbReference>
<dbReference type="KEGG" id="suls:Sdiek1_0134"/>
<accession>A0A1Y0HGU8</accession>
<dbReference type="OrthoDB" id="5339171at2"/>
<evidence type="ECO:0000313" key="2">
    <source>
        <dbReference type="EMBL" id="ARU47317.1"/>
    </source>
</evidence>
<keyword evidence="3" id="KW-1185">Reference proteome</keyword>
<dbReference type="PROSITE" id="PS51257">
    <property type="entry name" value="PROKAR_LIPOPROTEIN"/>
    <property type="match status" value="1"/>
</dbReference>
<organism evidence="2 3">
    <name type="scientific">Sulfurospirillum diekertiae</name>
    <dbReference type="NCBI Taxonomy" id="1854492"/>
    <lineage>
        <taxon>Bacteria</taxon>
        <taxon>Pseudomonadati</taxon>
        <taxon>Campylobacterota</taxon>
        <taxon>Epsilonproteobacteria</taxon>
        <taxon>Campylobacterales</taxon>
        <taxon>Sulfurospirillaceae</taxon>
        <taxon>Sulfurospirillum</taxon>
    </lineage>
</organism>
<name>A0A1Y0HGU8_9BACT</name>
<dbReference type="Pfam" id="PF03886">
    <property type="entry name" value="ABC_trans_aux"/>
    <property type="match status" value="1"/>
</dbReference>
<evidence type="ECO:0000259" key="1">
    <source>
        <dbReference type="Pfam" id="PF03886"/>
    </source>
</evidence>
<proteinExistence type="predicted"/>
<gene>
    <name evidence="2" type="ORF">Sdiek1_0134</name>
</gene>
<dbReference type="InterPro" id="IPR005586">
    <property type="entry name" value="ABC_trans_aux"/>
</dbReference>
<feature type="domain" description="ABC-type transport auxiliary lipoprotein component" evidence="1">
    <location>
        <begin position="29"/>
        <end position="186"/>
    </location>
</feature>
<protein>
    <recommendedName>
        <fullName evidence="1">ABC-type transport auxiliary lipoprotein component domain-containing protein</fullName>
    </recommendedName>
</protein>
<reference evidence="3" key="1">
    <citation type="submission" date="2017-05" db="EMBL/GenBank/DDBJ databases">
        <title>Dechlorination kinetics govern the competition between two new strains of the genus Sulfurospirillum.</title>
        <authorList>
            <person name="Buttet G.F."/>
            <person name="Murray A.M."/>
            <person name="Goris T."/>
            <person name="Burion M."/>
            <person name="Lin B."/>
            <person name="Rolle M."/>
            <person name="Maillard J."/>
        </authorList>
    </citation>
    <scope>NUCLEOTIDE SEQUENCE [LARGE SCALE GENOMIC DNA]</scope>
    <source>
        <strain evidence="3">SL2-1</strain>
    </source>
</reference>
<dbReference type="AlphaFoldDB" id="A0A1Y0HGU8"/>
<evidence type="ECO:0000313" key="3">
    <source>
        <dbReference type="Proteomes" id="UP000196005"/>
    </source>
</evidence>
<dbReference type="SUPFAM" id="SSF159594">
    <property type="entry name" value="XCC0632-like"/>
    <property type="match status" value="1"/>
</dbReference>